<evidence type="ECO:0000256" key="23">
    <source>
        <dbReference type="PIRSR" id="PIRSR634016-4"/>
    </source>
</evidence>
<proteinExistence type="inferred from homology"/>
<dbReference type="GO" id="GO:0006508">
    <property type="term" value="P:proteolysis"/>
    <property type="evidence" value="ECO:0007669"/>
    <property type="project" value="UniProtKB-KW"/>
</dbReference>
<evidence type="ECO:0000256" key="17">
    <source>
        <dbReference type="ARBA" id="ARBA00023049"/>
    </source>
</evidence>
<dbReference type="InterPro" id="IPR050344">
    <property type="entry name" value="Peptidase_M1_aminopeptidases"/>
</dbReference>
<feature type="domain" description="Aminopeptidase N-like N-terminal" evidence="28">
    <location>
        <begin position="99"/>
        <end position="291"/>
    </location>
</feature>
<evidence type="ECO:0000256" key="13">
    <source>
        <dbReference type="ARBA" id="ARBA00022801"/>
    </source>
</evidence>
<dbReference type="EMBL" id="CAJPEV010001820">
    <property type="protein sequence ID" value="CAG0894460.1"/>
    <property type="molecule type" value="Genomic_DNA"/>
</dbReference>
<evidence type="ECO:0000259" key="26">
    <source>
        <dbReference type="Pfam" id="PF01433"/>
    </source>
</evidence>
<dbReference type="OrthoDB" id="510539at2759"/>
<keyword evidence="8" id="KW-0336">GPI-anchor</keyword>
<evidence type="ECO:0000256" key="8">
    <source>
        <dbReference type="ARBA" id="ARBA00022622"/>
    </source>
</evidence>
<reference evidence="29" key="1">
    <citation type="submission" date="2020-11" db="EMBL/GenBank/DDBJ databases">
        <authorList>
            <person name="Tran Van P."/>
        </authorList>
    </citation>
    <scope>NUCLEOTIDE SEQUENCE</scope>
</reference>
<evidence type="ECO:0000256" key="10">
    <source>
        <dbReference type="ARBA" id="ARBA00022692"/>
    </source>
</evidence>
<evidence type="ECO:0000256" key="12">
    <source>
        <dbReference type="ARBA" id="ARBA00022729"/>
    </source>
</evidence>
<keyword evidence="14 22" id="KW-0862">Zinc</keyword>
<evidence type="ECO:0000256" key="14">
    <source>
        <dbReference type="ARBA" id="ARBA00022833"/>
    </source>
</evidence>
<dbReference type="AlphaFoldDB" id="A0A7R8XDL3"/>
<feature type="transmembrane region" description="Helical" evidence="25">
    <location>
        <begin position="41"/>
        <end position="64"/>
    </location>
</feature>
<dbReference type="FunFam" id="2.60.40.1730:FF:000012">
    <property type="entry name" value="Aminopeptidase N"/>
    <property type="match status" value="1"/>
</dbReference>
<feature type="active site" description="Proton acceptor" evidence="21">
    <location>
        <position position="400"/>
    </location>
</feature>
<keyword evidence="17" id="KW-0482">Metalloprotease</keyword>
<dbReference type="InterPro" id="IPR042097">
    <property type="entry name" value="Aminopeptidase_N-like_N_sf"/>
</dbReference>
<dbReference type="GO" id="GO:0016285">
    <property type="term" value="F:alanyl aminopeptidase activity"/>
    <property type="evidence" value="ECO:0007669"/>
    <property type="project" value="UniProtKB-EC"/>
</dbReference>
<accession>A0A7R8XDL3</accession>
<evidence type="ECO:0000259" key="27">
    <source>
        <dbReference type="Pfam" id="PF11838"/>
    </source>
</evidence>
<evidence type="ECO:0000313" key="29">
    <source>
        <dbReference type="EMBL" id="CAD7248375.1"/>
    </source>
</evidence>
<evidence type="ECO:0000256" key="3">
    <source>
        <dbReference type="ARBA" id="ARBA00004609"/>
    </source>
</evidence>
<evidence type="ECO:0000256" key="20">
    <source>
        <dbReference type="ARBA" id="ARBA00023180"/>
    </source>
</evidence>
<dbReference type="InterPro" id="IPR034016">
    <property type="entry name" value="M1_APN-typ"/>
</dbReference>
<feature type="domain" description="ERAP1-like C-terminal" evidence="27">
    <location>
        <begin position="630"/>
        <end position="965"/>
    </location>
</feature>
<dbReference type="EMBL" id="LR901337">
    <property type="protein sequence ID" value="CAD7248375.1"/>
    <property type="molecule type" value="Genomic_DNA"/>
</dbReference>
<evidence type="ECO:0000256" key="22">
    <source>
        <dbReference type="PIRSR" id="PIRSR634016-3"/>
    </source>
</evidence>
<dbReference type="PANTHER" id="PTHR11533">
    <property type="entry name" value="PROTEASE M1 ZINC METALLOPROTEASE"/>
    <property type="match status" value="1"/>
</dbReference>
<dbReference type="InterPro" id="IPR027268">
    <property type="entry name" value="Peptidase_M4/M1_CTD_sf"/>
</dbReference>
<feature type="compositionally biased region" description="Polar residues" evidence="24">
    <location>
        <begin position="16"/>
        <end position="25"/>
    </location>
</feature>
<evidence type="ECO:0000256" key="24">
    <source>
        <dbReference type="SAM" id="MobiDB-lite"/>
    </source>
</evidence>
<dbReference type="PANTHER" id="PTHR11533:SF294">
    <property type="entry name" value="THYROTROPIN-RELEASING HORMONE-DEGRADING ECTOENZYME"/>
    <property type="match status" value="1"/>
</dbReference>
<evidence type="ECO:0000256" key="25">
    <source>
        <dbReference type="SAM" id="Phobius"/>
    </source>
</evidence>
<dbReference type="GO" id="GO:0005886">
    <property type="term" value="C:plasma membrane"/>
    <property type="evidence" value="ECO:0007669"/>
    <property type="project" value="UniProtKB-SubCell"/>
</dbReference>
<dbReference type="FunFam" id="1.25.50.20:FF:000001">
    <property type="entry name" value="Aminopeptidase"/>
    <property type="match status" value="1"/>
</dbReference>
<evidence type="ECO:0000256" key="21">
    <source>
        <dbReference type="PIRSR" id="PIRSR634016-1"/>
    </source>
</evidence>
<dbReference type="Gene3D" id="1.25.50.20">
    <property type="match status" value="1"/>
</dbReference>
<dbReference type="Gene3D" id="2.60.40.1730">
    <property type="entry name" value="tricorn interacting facor f3 domain"/>
    <property type="match status" value="2"/>
</dbReference>
<feature type="region of interest" description="Disordered" evidence="24">
    <location>
        <begin position="1"/>
        <end position="25"/>
    </location>
</feature>
<keyword evidence="19" id="KW-1015">Disulfide bond</keyword>
<feature type="domain" description="Aminopeptidase N-like N-terminal" evidence="28">
    <location>
        <begin position="1009"/>
        <end position="1126"/>
    </location>
</feature>
<evidence type="ECO:0000256" key="11">
    <source>
        <dbReference type="ARBA" id="ARBA00022723"/>
    </source>
</evidence>
<evidence type="ECO:0000256" key="9">
    <source>
        <dbReference type="ARBA" id="ARBA00022670"/>
    </source>
</evidence>
<evidence type="ECO:0000256" key="6">
    <source>
        <dbReference type="ARBA" id="ARBA00015611"/>
    </source>
</evidence>
<dbReference type="Pfam" id="PF11838">
    <property type="entry name" value="ERAP1_C"/>
    <property type="match status" value="1"/>
</dbReference>
<evidence type="ECO:0000256" key="1">
    <source>
        <dbReference type="ARBA" id="ARBA00000098"/>
    </source>
</evidence>
<keyword evidence="10 25" id="KW-0812">Transmembrane</keyword>
<feature type="site" description="Transition state stabilizer" evidence="23">
    <location>
        <position position="485"/>
    </location>
</feature>
<keyword evidence="18 25" id="KW-0472">Membrane</keyword>
<keyword evidence="30" id="KW-1185">Reference proteome</keyword>
<dbReference type="GO" id="GO:0042277">
    <property type="term" value="F:peptide binding"/>
    <property type="evidence" value="ECO:0007669"/>
    <property type="project" value="TreeGrafter"/>
</dbReference>
<dbReference type="GO" id="GO:0008270">
    <property type="term" value="F:zinc ion binding"/>
    <property type="evidence" value="ECO:0007669"/>
    <property type="project" value="InterPro"/>
</dbReference>
<dbReference type="EC" id="3.4.11.2" evidence="5"/>
<comment type="similarity">
    <text evidence="4">Belongs to the peptidase M1 family.</text>
</comment>
<dbReference type="GO" id="GO:0043171">
    <property type="term" value="P:peptide catabolic process"/>
    <property type="evidence" value="ECO:0007669"/>
    <property type="project" value="TreeGrafter"/>
</dbReference>
<keyword evidence="8" id="KW-0449">Lipoprotein</keyword>
<name>A0A7R8XDL3_9CRUS</name>
<keyword evidence="15" id="KW-0735">Signal-anchor</keyword>
<evidence type="ECO:0000256" key="19">
    <source>
        <dbReference type="ARBA" id="ARBA00023157"/>
    </source>
</evidence>
<feature type="domain" description="Peptidase M1 membrane alanine aminopeptidase" evidence="26">
    <location>
        <begin position="330"/>
        <end position="551"/>
    </location>
</feature>
<dbReference type="InterPro" id="IPR045357">
    <property type="entry name" value="Aminopeptidase_N-like_N"/>
</dbReference>
<dbReference type="Pfam" id="PF17900">
    <property type="entry name" value="Peptidase_M1_N"/>
    <property type="match status" value="2"/>
</dbReference>
<evidence type="ECO:0000256" key="15">
    <source>
        <dbReference type="ARBA" id="ARBA00022968"/>
    </source>
</evidence>
<comment type="catalytic activity">
    <reaction evidence="1">
        <text>Release of an N-terminal amino acid, Xaa-|-Yaa- from a peptide, amide or arylamide. Xaa is preferably Ala, but may be most amino acids including Pro (slow action). When a terminal hydrophobic residue is followed by a prolyl residue, the two may be released as an intact Xaa-Pro dipeptide.</text>
        <dbReference type="EC" id="3.4.11.2"/>
    </reaction>
</comment>
<evidence type="ECO:0000256" key="2">
    <source>
        <dbReference type="ARBA" id="ARBA00004606"/>
    </source>
</evidence>
<dbReference type="SUPFAM" id="SSF55486">
    <property type="entry name" value="Metalloproteases ('zincins'), catalytic domain"/>
    <property type="match status" value="1"/>
</dbReference>
<feature type="binding site" evidence="22">
    <location>
        <position position="399"/>
    </location>
    <ligand>
        <name>Zn(2+)</name>
        <dbReference type="ChEBI" id="CHEBI:29105"/>
        <note>catalytic</note>
    </ligand>
</feature>
<dbReference type="Pfam" id="PF01433">
    <property type="entry name" value="Peptidase_M1"/>
    <property type="match status" value="1"/>
</dbReference>
<dbReference type="PRINTS" id="PR00756">
    <property type="entry name" value="ALADIPTASE"/>
</dbReference>
<dbReference type="GO" id="GO:0005737">
    <property type="term" value="C:cytoplasm"/>
    <property type="evidence" value="ECO:0007669"/>
    <property type="project" value="TreeGrafter"/>
</dbReference>
<keyword evidence="20" id="KW-0325">Glycoprotein</keyword>
<keyword evidence="11 22" id="KW-0479">Metal-binding</keyword>
<dbReference type="InterPro" id="IPR001930">
    <property type="entry name" value="Peptidase_M1"/>
</dbReference>
<dbReference type="FunFam" id="1.10.390.10:FF:000016">
    <property type="entry name" value="Glutamyl aminopeptidase"/>
    <property type="match status" value="1"/>
</dbReference>
<keyword evidence="16 25" id="KW-1133">Transmembrane helix</keyword>
<feature type="binding site" evidence="22">
    <location>
        <position position="422"/>
    </location>
    <ligand>
        <name>Zn(2+)</name>
        <dbReference type="ChEBI" id="CHEBI:29105"/>
        <note>catalytic</note>
    </ligand>
</feature>
<keyword evidence="7" id="KW-1003">Cell membrane</keyword>
<dbReference type="CDD" id="cd09601">
    <property type="entry name" value="M1_APN-Q_like"/>
    <property type="match status" value="1"/>
</dbReference>
<evidence type="ECO:0000256" key="7">
    <source>
        <dbReference type="ARBA" id="ARBA00022475"/>
    </source>
</evidence>
<evidence type="ECO:0000256" key="4">
    <source>
        <dbReference type="ARBA" id="ARBA00010136"/>
    </source>
</evidence>
<comment type="cofactor">
    <cofactor evidence="22">
        <name>Zn(2+)</name>
        <dbReference type="ChEBI" id="CHEBI:29105"/>
    </cofactor>
    <text evidence="22">Binds 1 zinc ion per subunit.</text>
</comment>
<dbReference type="Gene3D" id="1.10.390.10">
    <property type="entry name" value="Neutral Protease Domain 2"/>
    <property type="match status" value="1"/>
</dbReference>
<protein>
    <recommendedName>
        <fullName evidence="6">Aminopeptidase N</fullName>
        <ecNumber evidence="5">3.4.11.2</ecNumber>
    </recommendedName>
</protein>
<evidence type="ECO:0000256" key="5">
    <source>
        <dbReference type="ARBA" id="ARBA00012564"/>
    </source>
</evidence>
<keyword evidence="12" id="KW-0732">Signal</keyword>
<dbReference type="FunFam" id="2.60.40.1910:FF:000008">
    <property type="entry name" value="Aminopeptidase"/>
    <property type="match status" value="1"/>
</dbReference>
<dbReference type="Proteomes" id="UP000677054">
    <property type="component" value="Unassembled WGS sequence"/>
</dbReference>
<sequence>MGSVSSPTQPLLAEQPQATYHTMPSPTGGAGKSGIFVPKKIAILLAVVVVGAIVATGLFVYFFADRYESGGNDGGGDGNGGTTDPDFLKDVRLPTHLHPTSYDVKVLAKINEPGFPIDGWVTIDITCDTPANNITLNVHNITVRNTLVQKVTGQQVENISIVEEVFDLDRDFYIVKLSKVLEVNQIYRVSIDYQGRLQDDLAGYYYSSYVENDETRYLAVTQFQATDARRAFPCFDEPNYKAKFRVALGKPEGEEWVALSNMNSSGTTPAPEQPGYVWEQFETSVPMSTYLVAFAVARFKSVDKNATARQIPYKVWARPDMIDYAQKAAEYGPAILEHFEEYFKIDYPMPKMDMIALPDFAAGAMENWGLITYREEYLLYEGSQTPAATLVRIVYIIAHELAHMWFGDLVTPEWWNDIWLNEGFASYVEYLGADKVEPGWKWMEQFVFSDLQDVLYLDSLQNSHPISVDVYNPDQIMELFDRISYAKGASIIRMMNHFLTEEVFRNGVTNYLKKFEYQNAVQDDLWKHLNDEANTMQVQLPATVKEIMDTWTLQTGYPVVKATRDGEKVTVNQTRFLLNSTTTEKPTHWYVPLNLVRSSNVAGFDSTNATVWLYPNASTVEFTLAQNDEWYIINAQQTGYYRVNYDERNWEALNKTLRESHEDIHVINRAQILDDALNLALAGHINYTIALSLTQYLGQEESYIPWATTADNLSYLRRMLETTGKYDQYRAYILSLIKDVLARGDFKFPVLEDVPPNGDYQDVTEVMYKELIWGAACQMREPRCIGNATQLFRTWRENYDESTPDKPYLNPNIKGLVYCEGVRSGEAAEWEFVYKHYNNTNYAAERTLLLAAMACTDKSWLLNKYLDMLLTPETSGIRSQDVSRAFAYIAANPAGRDEAFKFVKVNWEKLKDKYSSGLSTLTRFITPFSIFNTEYELNLLKTMKDEIEGSLGSAARAMDQTIESVMINIEWMNKNLDTVVRWLEVNGSTVGPTDPGYPNDVRLPRHLRPTEYDVKVRARMNEPGFPIDGWVTIDMVCNTPADNITLNVHDITVNNTLVQKVTGQQVEDISIVEEVFDLDRDFYILKLSKQLELNQTYRITIDYEGRLQSDLAGYYYSSYVENDETRKEGSAESQR</sequence>
<evidence type="ECO:0000256" key="18">
    <source>
        <dbReference type="ARBA" id="ARBA00023136"/>
    </source>
</evidence>
<dbReference type="Gene3D" id="2.60.40.1910">
    <property type="match status" value="1"/>
</dbReference>
<dbReference type="SUPFAM" id="SSF63737">
    <property type="entry name" value="Leukotriene A4 hydrolase N-terminal domain"/>
    <property type="match status" value="2"/>
</dbReference>
<dbReference type="GO" id="GO:0005615">
    <property type="term" value="C:extracellular space"/>
    <property type="evidence" value="ECO:0007669"/>
    <property type="project" value="TreeGrafter"/>
</dbReference>
<dbReference type="InterPro" id="IPR014782">
    <property type="entry name" value="Peptidase_M1_dom"/>
</dbReference>
<dbReference type="InterPro" id="IPR024571">
    <property type="entry name" value="ERAP1-like_C_dom"/>
</dbReference>
<evidence type="ECO:0000259" key="28">
    <source>
        <dbReference type="Pfam" id="PF17900"/>
    </source>
</evidence>
<keyword evidence="9" id="KW-0645">Protease</keyword>
<feature type="binding site" evidence="22">
    <location>
        <position position="403"/>
    </location>
    <ligand>
        <name>Zn(2+)</name>
        <dbReference type="ChEBI" id="CHEBI:29105"/>
        <note>catalytic</note>
    </ligand>
</feature>
<comment type="subcellular location">
    <subcellularLocation>
        <location evidence="3">Cell membrane</location>
        <topology evidence="3">Lipid-anchor</topology>
        <topology evidence="3">GPI-anchor</topology>
    </subcellularLocation>
    <subcellularLocation>
        <location evidence="2">Membrane</location>
        <topology evidence="2">Single-pass type II membrane protein</topology>
    </subcellularLocation>
</comment>
<organism evidence="29">
    <name type="scientific">Darwinula stevensoni</name>
    <dbReference type="NCBI Taxonomy" id="69355"/>
    <lineage>
        <taxon>Eukaryota</taxon>
        <taxon>Metazoa</taxon>
        <taxon>Ecdysozoa</taxon>
        <taxon>Arthropoda</taxon>
        <taxon>Crustacea</taxon>
        <taxon>Oligostraca</taxon>
        <taxon>Ostracoda</taxon>
        <taxon>Podocopa</taxon>
        <taxon>Podocopida</taxon>
        <taxon>Darwinulocopina</taxon>
        <taxon>Darwinuloidea</taxon>
        <taxon>Darwinulidae</taxon>
        <taxon>Darwinula</taxon>
    </lineage>
</organism>
<dbReference type="GO" id="GO:0098552">
    <property type="term" value="C:side of membrane"/>
    <property type="evidence" value="ECO:0007669"/>
    <property type="project" value="UniProtKB-KW"/>
</dbReference>
<keyword evidence="13" id="KW-0378">Hydrolase</keyword>
<evidence type="ECO:0000313" key="30">
    <source>
        <dbReference type="Proteomes" id="UP000677054"/>
    </source>
</evidence>
<evidence type="ECO:0000256" key="16">
    <source>
        <dbReference type="ARBA" id="ARBA00022989"/>
    </source>
</evidence>
<gene>
    <name evidence="29" type="ORF">DSTB1V02_LOCUS8191</name>
</gene>
<dbReference type="GO" id="GO:0070006">
    <property type="term" value="F:metalloaminopeptidase activity"/>
    <property type="evidence" value="ECO:0007669"/>
    <property type="project" value="TreeGrafter"/>
</dbReference>